<reference evidence="5" key="1">
    <citation type="journal article" date="2020" name="mSystems">
        <title>Genome- and Community-Level Interaction Insights into Carbon Utilization and Element Cycling Functions of Hydrothermarchaeota in Hydrothermal Sediment.</title>
        <authorList>
            <person name="Zhou Z."/>
            <person name="Liu Y."/>
            <person name="Xu W."/>
            <person name="Pan J."/>
            <person name="Luo Z.H."/>
            <person name="Li M."/>
        </authorList>
    </citation>
    <scope>NUCLEOTIDE SEQUENCE [LARGE SCALE GENOMIC DNA]</scope>
    <source>
        <strain evidence="5">HyVt-345</strain>
    </source>
</reference>
<keyword evidence="2" id="KW-0645">Protease</keyword>
<protein>
    <recommendedName>
        <fullName evidence="4">Prohead serine protease domain-containing protein</fullName>
    </recommendedName>
</protein>
<dbReference type="GO" id="GO:0008233">
    <property type="term" value="F:peptidase activity"/>
    <property type="evidence" value="ECO:0007669"/>
    <property type="project" value="UniProtKB-KW"/>
</dbReference>
<dbReference type="GO" id="GO:0006508">
    <property type="term" value="P:proteolysis"/>
    <property type="evidence" value="ECO:0007669"/>
    <property type="project" value="UniProtKB-KW"/>
</dbReference>
<keyword evidence="3" id="KW-0378">Hydrolase</keyword>
<dbReference type="InterPro" id="IPR054613">
    <property type="entry name" value="Peptidase_S78_dom"/>
</dbReference>
<keyword evidence="1" id="KW-1188">Viral release from host cell</keyword>
<dbReference type="EMBL" id="DRGL01000013">
    <property type="protein sequence ID" value="HEA19648.1"/>
    <property type="molecule type" value="Genomic_DNA"/>
</dbReference>
<dbReference type="Proteomes" id="UP000886191">
    <property type="component" value="Unassembled WGS sequence"/>
</dbReference>
<feature type="domain" description="Prohead serine protease" evidence="4">
    <location>
        <begin position="91"/>
        <end position="180"/>
    </location>
</feature>
<accession>A0A831QK11</accession>
<sequence>MDKDNLKAQMQERLEKLVTDPGSYYPKTKYKVAGQVSKANDDGSINFHLITDDLDRESEVLLPMGAVLDNWKKNNVWLWAHNIEAWGGLERPPIGKININTIEQTEHFLGIDVFFDEKNDEFAKMVAAKHRDGFLNATSVGFIPITVSTDTVKPDQKGVTFEKFEVLEGSSVPIPANPAALQQNNWGGFVDDCKRFGFSNINMKAWMEMAGWTAEQIKDGLPNDSLTLVIPYEKETVTAPEGYEITDISDEEAEKQKPNDSEAVVEIDNGEKKFDAIVTSEVVDKIIETWKKLAGNGQSTLEIETKVIKAITNLAEPPKETDNTYKLIIDELNSINIHDKPDASKLILTELEGIRNTLKS</sequence>
<gene>
    <name evidence="5" type="ORF">ENH87_01870</name>
</gene>
<organism evidence="5">
    <name type="scientific">Pricia antarctica</name>
    <dbReference type="NCBI Taxonomy" id="641691"/>
    <lineage>
        <taxon>Bacteria</taxon>
        <taxon>Pseudomonadati</taxon>
        <taxon>Bacteroidota</taxon>
        <taxon>Flavobacteriia</taxon>
        <taxon>Flavobacteriales</taxon>
        <taxon>Flavobacteriaceae</taxon>
        <taxon>Pricia</taxon>
    </lineage>
</organism>
<evidence type="ECO:0000256" key="3">
    <source>
        <dbReference type="ARBA" id="ARBA00022801"/>
    </source>
</evidence>
<dbReference type="AlphaFoldDB" id="A0A831QK11"/>
<evidence type="ECO:0000256" key="1">
    <source>
        <dbReference type="ARBA" id="ARBA00022612"/>
    </source>
</evidence>
<dbReference type="Pfam" id="PF04586">
    <property type="entry name" value="Peptidase_S78"/>
    <property type="match status" value="1"/>
</dbReference>
<evidence type="ECO:0000256" key="2">
    <source>
        <dbReference type="ARBA" id="ARBA00022670"/>
    </source>
</evidence>
<evidence type="ECO:0000259" key="4">
    <source>
        <dbReference type="Pfam" id="PF04586"/>
    </source>
</evidence>
<comment type="caution">
    <text evidence="5">The sequence shown here is derived from an EMBL/GenBank/DDBJ whole genome shotgun (WGS) entry which is preliminary data.</text>
</comment>
<name>A0A831QK11_9FLAO</name>
<evidence type="ECO:0000313" key="5">
    <source>
        <dbReference type="EMBL" id="HEA19648.1"/>
    </source>
</evidence>
<proteinExistence type="predicted"/>